<keyword evidence="1" id="KW-0472">Membrane</keyword>
<accession>A0A4R6WR66</accession>
<sequence>MDSPSQLRPGLYGALIGCIVTLSIGFTVGGWYLGSTAETLANARSKVAVIEALVPICVSYQQVDPNSSGKLAELSAMKTAYEQRDFVMKAGWATMPATDAPNRELAAACASALARSAAG</sequence>
<evidence type="ECO:0000256" key="1">
    <source>
        <dbReference type="SAM" id="Phobius"/>
    </source>
</evidence>
<evidence type="ECO:0000313" key="3">
    <source>
        <dbReference type="Proteomes" id="UP000295783"/>
    </source>
</evidence>
<feature type="transmembrane region" description="Helical" evidence="1">
    <location>
        <begin position="12"/>
        <end position="34"/>
    </location>
</feature>
<dbReference type="OrthoDB" id="5514977at2"/>
<dbReference type="Proteomes" id="UP000295783">
    <property type="component" value="Unassembled WGS sequence"/>
</dbReference>
<dbReference type="EMBL" id="SNYW01000008">
    <property type="protein sequence ID" value="TDQ82306.1"/>
    <property type="molecule type" value="Genomic_DNA"/>
</dbReference>
<dbReference type="AlphaFoldDB" id="A0A4R6WR66"/>
<keyword evidence="1" id="KW-1133">Transmembrane helix</keyword>
<protein>
    <submittedName>
        <fullName evidence="2">Uncharacterized protein</fullName>
    </submittedName>
</protein>
<reference evidence="2 3" key="1">
    <citation type="submission" date="2019-03" db="EMBL/GenBank/DDBJ databases">
        <title>Genomic Encyclopedia of Type Strains, Phase III (KMG-III): the genomes of soil and plant-associated and newly described type strains.</title>
        <authorList>
            <person name="Whitman W."/>
        </authorList>
    </citation>
    <scope>NUCLEOTIDE SEQUENCE [LARGE SCALE GENOMIC DNA]</scope>
    <source>
        <strain evidence="2 3">CGMCC 1.7660</strain>
    </source>
</reference>
<organism evidence="2 3">
    <name type="scientific">Dongia mobilis</name>
    <dbReference type="NCBI Taxonomy" id="578943"/>
    <lineage>
        <taxon>Bacteria</taxon>
        <taxon>Pseudomonadati</taxon>
        <taxon>Pseudomonadota</taxon>
        <taxon>Alphaproteobacteria</taxon>
        <taxon>Rhodospirillales</taxon>
        <taxon>Dongiaceae</taxon>
        <taxon>Dongia</taxon>
    </lineage>
</organism>
<proteinExistence type="predicted"/>
<gene>
    <name evidence="2" type="ORF">A8950_2128</name>
</gene>
<name>A0A4R6WR66_9PROT</name>
<dbReference type="RefSeq" id="WP_133613595.1">
    <property type="nucleotide sequence ID" value="NZ_SNYW01000008.1"/>
</dbReference>
<evidence type="ECO:0000313" key="2">
    <source>
        <dbReference type="EMBL" id="TDQ82306.1"/>
    </source>
</evidence>
<keyword evidence="1" id="KW-0812">Transmembrane</keyword>
<comment type="caution">
    <text evidence="2">The sequence shown here is derived from an EMBL/GenBank/DDBJ whole genome shotgun (WGS) entry which is preliminary data.</text>
</comment>
<keyword evidence="3" id="KW-1185">Reference proteome</keyword>